<dbReference type="CDD" id="cd01949">
    <property type="entry name" value="GGDEF"/>
    <property type="match status" value="1"/>
</dbReference>
<dbReference type="EMBL" id="AEVS01000085">
    <property type="protein sequence ID" value="EGA64464.1"/>
    <property type="molecule type" value="Genomic_DNA"/>
</dbReference>
<keyword evidence="3" id="KW-1133">Transmembrane helix</keyword>
<reference evidence="5 6" key="1">
    <citation type="journal article" date="2012" name="Int. J. Syst. Evol. Microbiol.">
        <title>Vibrio caribbeanicus sp. nov., isolated from the marine sponge Scleritoderma cyanea.</title>
        <authorList>
            <person name="Hoffmann M."/>
            <person name="Monday S.R."/>
            <person name="Allard M.W."/>
            <person name="Strain E.A."/>
            <person name="Whittaker P."/>
            <person name="Naum M."/>
            <person name="McCarthy P.J."/>
            <person name="Lopez J.V."/>
            <person name="Fischer M."/>
            <person name="Brown E.W."/>
        </authorList>
    </citation>
    <scope>NUCLEOTIDE SEQUENCE [LARGE SCALE GENOMIC DNA]</scope>
    <source>
        <strain evidence="5 6">LMG 20546</strain>
    </source>
</reference>
<dbReference type="PANTHER" id="PTHR35936:SF37">
    <property type="entry name" value="AMINO ACID ABC TRANSPORTER SUBSTRATE-BINDING PROTEIN"/>
    <property type="match status" value="1"/>
</dbReference>
<dbReference type="Gene3D" id="3.30.70.270">
    <property type="match status" value="1"/>
</dbReference>
<keyword evidence="3" id="KW-0472">Membrane</keyword>
<dbReference type="RefSeq" id="WP_006880683.1">
    <property type="nucleotide sequence ID" value="NZ_AEVS01000085.1"/>
</dbReference>
<keyword evidence="6" id="KW-1185">Reference proteome</keyword>
<dbReference type="SUPFAM" id="SSF53850">
    <property type="entry name" value="Periplasmic binding protein-like II"/>
    <property type="match status" value="2"/>
</dbReference>
<dbReference type="SMART" id="SM00062">
    <property type="entry name" value="PBPb"/>
    <property type="match status" value="2"/>
</dbReference>
<dbReference type="InterPro" id="IPR029787">
    <property type="entry name" value="Nucleotide_cyclase"/>
</dbReference>
<dbReference type="Pfam" id="PF00990">
    <property type="entry name" value="GGDEF"/>
    <property type="match status" value="1"/>
</dbReference>
<evidence type="ECO:0000256" key="3">
    <source>
        <dbReference type="SAM" id="Phobius"/>
    </source>
</evidence>
<dbReference type="NCBIfam" id="TIGR00254">
    <property type="entry name" value="GGDEF"/>
    <property type="match status" value="1"/>
</dbReference>
<dbReference type="OrthoDB" id="9180959at2"/>
<comment type="caution">
    <text evidence="5">The sequence shown here is derived from an EMBL/GenBank/DDBJ whole genome shotgun (WGS) entry which is preliminary data.</text>
</comment>
<feature type="transmembrane region" description="Helical" evidence="3">
    <location>
        <begin position="488"/>
        <end position="505"/>
    </location>
</feature>
<dbReference type="InterPro" id="IPR043128">
    <property type="entry name" value="Rev_trsase/Diguanyl_cyclase"/>
</dbReference>
<evidence type="ECO:0000313" key="6">
    <source>
        <dbReference type="Proteomes" id="UP000004371"/>
    </source>
</evidence>
<dbReference type="Pfam" id="PF00497">
    <property type="entry name" value="SBP_bac_3"/>
    <property type="match status" value="2"/>
</dbReference>
<dbReference type="InterPro" id="IPR001638">
    <property type="entry name" value="Solute-binding_3/MltF_N"/>
</dbReference>
<dbReference type="eggNOG" id="COG2199">
    <property type="taxonomic scope" value="Bacteria"/>
</dbReference>
<gene>
    <name evidence="5" type="ORF">VIBR0546_08119</name>
</gene>
<dbReference type="InterPro" id="IPR000160">
    <property type="entry name" value="GGDEF_dom"/>
</dbReference>
<organism evidence="5 6">
    <name type="scientific">Vibrio brasiliensis LMG 20546</name>
    <dbReference type="NCBI Taxonomy" id="945543"/>
    <lineage>
        <taxon>Bacteria</taxon>
        <taxon>Pseudomonadati</taxon>
        <taxon>Pseudomonadota</taxon>
        <taxon>Gammaproteobacteria</taxon>
        <taxon>Vibrionales</taxon>
        <taxon>Vibrionaceae</taxon>
        <taxon>Vibrio</taxon>
        <taxon>Vibrio oreintalis group</taxon>
    </lineage>
</organism>
<dbReference type="SMART" id="SM00267">
    <property type="entry name" value="GGDEF"/>
    <property type="match status" value="1"/>
</dbReference>
<evidence type="ECO:0000256" key="1">
    <source>
        <dbReference type="ARBA" id="ARBA00010333"/>
    </source>
</evidence>
<dbReference type="Proteomes" id="UP000004371">
    <property type="component" value="Unassembled WGS sequence"/>
</dbReference>
<evidence type="ECO:0000256" key="2">
    <source>
        <dbReference type="ARBA" id="ARBA00022729"/>
    </source>
</evidence>
<keyword evidence="3" id="KW-0812">Transmembrane</keyword>
<sequence>MAYLWRMWFFFSCMLLIPTTYAGTKYKVAMEADDVVSRILFDAVSERFGLQVEYVYYPSFNAILNAVKTSEADFAANVTYTEARAALFEFSSPTNIEYTYLYSLTNANLDQVATVGVPAGTIYGELIRANYPEMTLVEYRGHEHAKSLIETRQVDGVIDAINQLKPMLLAGFDAQLLNHQLTIKPVSIVSPKGKHQKLLKTIESYVHGAQVQKLLRESVKQYQFDLRKQALRQAVIDSRINYQKPLRVKIENIGQYATYHPDGSITGITADVVLQACEILMLKCNLVSTSDESWESMYHDLIDQNIDILSPIAISESRKNIAYFSAPYYYPEAILVKREGYKDNVYSNVSELIAERIGVIRDDFYQELLSQRLPNKALHAYPSGDSIFDALLAGEIDYLAASRANFNTRLRESNDLLPLAEETLIGSYYQSPIAIGFARNELGEILAPLFSRAIKMIDVERIIGKYDYQPNWKATLHAEQAFSRKSQILFVMVLGFLVVVAMYLHSQSNTDNLTRLRNRRALKQRYRSGINGDETLIYLDVNRFKQINDNYGHEVGDQVLKTVADYISRYWRGTSYRIGGDEFVLVGKADQEDVVRLKRKFASVPFVSQDNSISFEVSLAYGASYSGRSFMSIEEVIHEADVEMYQHKQSQAEGAHSVRKAAKVIRLNQ</sequence>
<dbReference type="Gene3D" id="3.40.190.10">
    <property type="entry name" value="Periplasmic binding protein-like II"/>
    <property type="match status" value="4"/>
</dbReference>
<evidence type="ECO:0000259" key="4">
    <source>
        <dbReference type="PROSITE" id="PS50887"/>
    </source>
</evidence>
<dbReference type="AlphaFoldDB" id="E8LXV8"/>
<dbReference type="PROSITE" id="PS50887">
    <property type="entry name" value="GGDEF"/>
    <property type="match status" value="1"/>
</dbReference>
<keyword evidence="2" id="KW-0732">Signal</keyword>
<evidence type="ECO:0000313" key="5">
    <source>
        <dbReference type="EMBL" id="EGA64464.1"/>
    </source>
</evidence>
<comment type="similarity">
    <text evidence="1">Belongs to the bacterial solute-binding protein 3 family.</text>
</comment>
<dbReference type="eggNOG" id="COG0834">
    <property type="taxonomic scope" value="Bacteria"/>
</dbReference>
<dbReference type="PANTHER" id="PTHR35936">
    <property type="entry name" value="MEMBRANE-BOUND LYTIC MUREIN TRANSGLYCOSYLASE F"/>
    <property type="match status" value="1"/>
</dbReference>
<dbReference type="STRING" id="945543.VIBR0546_08119"/>
<dbReference type="SUPFAM" id="SSF55073">
    <property type="entry name" value="Nucleotide cyclase"/>
    <property type="match status" value="1"/>
</dbReference>
<accession>E8LXV8</accession>
<name>E8LXV8_9VIBR</name>
<proteinExistence type="inferred from homology"/>
<feature type="domain" description="GGDEF" evidence="4">
    <location>
        <begin position="532"/>
        <end position="663"/>
    </location>
</feature>
<protein>
    <submittedName>
        <fullName evidence="5">GGDEF family protein</fullName>
    </submittedName>
</protein>